<dbReference type="NCBIfam" id="TIGR01103">
    <property type="entry name" value="fliP"/>
    <property type="match status" value="1"/>
</dbReference>
<dbReference type="Proteomes" id="UP000178086">
    <property type="component" value="Unassembled WGS sequence"/>
</dbReference>
<name>A0A1F2UQL3_9ACTN</name>
<dbReference type="AlphaFoldDB" id="A0A1F2UQL3"/>
<comment type="similarity">
    <text evidence="1 12">Belongs to the FliP/MopC/SpaP family.</text>
</comment>
<organism evidence="13 14">
    <name type="scientific">Candidatus Aquicultor primus</name>
    <dbReference type="NCBI Taxonomy" id="1797195"/>
    <lineage>
        <taxon>Bacteria</taxon>
        <taxon>Bacillati</taxon>
        <taxon>Actinomycetota</taxon>
        <taxon>Candidatus Aquicultoria</taxon>
        <taxon>Candidatus Aquicultorales</taxon>
        <taxon>Candidatus Aquicultoraceae</taxon>
        <taxon>Candidatus Aquicultor</taxon>
    </lineage>
</organism>
<evidence type="ECO:0000256" key="12">
    <source>
        <dbReference type="RuleBase" id="RU362069"/>
    </source>
</evidence>
<keyword evidence="3 12" id="KW-0813">Transport</keyword>
<dbReference type="NCBIfam" id="NF009438">
    <property type="entry name" value="PRK12797.1"/>
    <property type="match status" value="1"/>
</dbReference>
<dbReference type="GO" id="GO:0009425">
    <property type="term" value="C:bacterial-type flagellum basal body"/>
    <property type="evidence" value="ECO:0007669"/>
    <property type="project" value="UniProtKB-SubCell"/>
</dbReference>
<evidence type="ECO:0000313" key="14">
    <source>
        <dbReference type="Proteomes" id="UP000178086"/>
    </source>
</evidence>
<evidence type="ECO:0000256" key="4">
    <source>
        <dbReference type="ARBA" id="ARBA00022475"/>
    </source>
</evidence>
<proteinExistence type="inferred from homology"/>
<keyword evidence="13" id="KW-0969">Cilium</keyword>
<evidence type="ECO:0000313" key="13">
    <source>
        <dbReference type="EMBL" id="OFW35249.1"/>
    </source>
</evidence>
<evidence type="ECO:0000256" key="9">
    <source>
        <dbReference type="ARBA" id="ARBA00023136"/>
    </source>
</evidence>
<dbReference type="PANTHER" id="PTHR30587">
    <property type="entry name" value="FLAGELLAR BIOSYNTHETIC PROTEIN FLIP"/>
    <property type="match status" value="1"/>
</dbReference>
<evidence type="ECO:0000256" key="1">
    <source>
        <dbReference type="ARBA" id="ARBA00006257"/>
    </source>
</evidence>
<feature type="transmembrane region" description="Helical" evidence="12">
    <location>
        <begin position="106"/>
        <end position="126"/>
    </location>
</feature>
<evidence type="ECO:0000256" key="11">
    <source>
        <dbReference type="ARBA" id="ARBA00023225"/>
    </source>
</evidence>
<dbReference type="GO" id="GO:0044781">
    <property type="term" value="P:bacterial-type flagellum organization"/>
    <property type="evidence" value="ECO:0007669"/>
    <property type="project" value="UniProtKB-UniRule"/>
</dbReference>
<evidence type="ECO:0000256" key="8">
    <source>
        <dbReference type="ARBA" id="ARBA00022989"/>
    </source>
</evidence>
<keyword evidence="7 12" id="KW-0653">Protein transport</keyword>
<keyword evidence="4 12" id="KW-1003">Cell membrane</keyword>
<accession>A0A1F2UQL3</accession>
<gene>
    <name evidence="12" type="primary">fliP</name>
    <name evidence="13" type="ORF">A2074_07795</name>
</gene>
<evidence type="ECO:0000256" key="7">
    <source>
        <dbReference type="ARBA" id="ARBA00022927"/>
    </source>
</evidence>
<protein>
    <recommendedName>
        <fullName evidence="2 12">Flagellar biosynthetic protein FliP</fullName>
    </recommendedName>
</protein>
<evidence type="ECO:0000256" key="2">
    <source>
        <dbReference type="ARBA" id="ARBA00021714"/>
    </source>
</evidence>
<evidence type="ECO:0000256" key="5">
    <source>
        <dbReference type="ARBA" id="ARBA00022692"/>
    </source>
</evidence>
<keyword evidence="8 12" id="KW-1133">Transmembrane helix</keyword>
<reference evidence="13 14" key="1">
    <citation type="journal article" date="2016" name="Nat. Commun.">
        <title>Thousands of microbial genomes shed light on interconnected biogeochemical processes in an aquifer system.</title>
        <authorList>
            <person name="Anantharaman K."/>
            <person name="Brown C.T."/>
            <person name="Hug L.A."/>
            <person name="Sharon I."/>
            <person name="Castelle C.J."/>
            <person name="Probst A.J."/>
            <person name="Thomas B.C."/>
            <person name="Singh A."/>
            <person name="Wilkins M.J."/>
            <person name="Karaoz U."/>
            <person name="Brodie E.L."/>
            <person name="Williams K.H."/>
            <person name="Hubbard S.S."/>
            <person name="Banfield J.F."/>
        </authorList>
    </citation>
    <scope>NUCLEOTIDE SEQUENCE [LARGE SCALE GENOMIC DNA]</scope>
</reference>
<evidence type="ECO:0000256" key="3">
    <source>
        <dbReference type="ARBA" id="ARBA00022448"/>
    </source>
</evidence>
<dbReference type="GO" id="GO:0009306">
    <property type="term" value="P:protein secretion"/>
    <property type="evidence" value="ECO:0007669"/>
    <property type="project" value="UniProtKB-UniRule"/>
</dbReference>
<feature type="transmembrane region" description="Helical" evidence="12">
    <location>
        <begin position="64"/>
        <end position="94"/>
    </location>
</feature>
<dbReference type="PRINTS" id="PR00951">
    <property type="entry name" value="FLGBIOSNFLIP"/>
</dbReference>
<dbReference type="InterPro" id="IPR005837">
    <property type="entry name" value="FliP"/>
</dbReference>
<comment type="caution">
    <text evidence="13">The sequence shown here is derived from an EMBL/GenBank/DDBJ whole genome shotgun (WGS) entry which is preliminary data.</text>
</comment>
<keyword evidence="5 12" id="KW-0812">Transmembrane</keyword>
<evidence type="ECO:0000256" key="6">
    <source>
        <dbReference type="ARBA" id="ARBA00022795"/>
    </source>
</evidence>
<dbReference type="GO" id="GO:0005886">
    <property type="term" value="C:plasma membrane"/>
    <property type="evidence" value="ECO:0007669"/>
    <property type="project" value="UniProtKB-SubCell"/>
</dbReference>
<dbReference type="EMBL" id="MELI01000020">
    <property type="protein sequence ID" value="OFW35249.1"/>
    <property type="molecule type" value="Genomic_DNA"/>
</dbReference>
<keyword evidence="6 12" id="KW-1005">Bacterial flagellum biogenesis</keyword>
<comment type="function">
    <text evidence="12">Plays a role in the flagellum-specific transport system.</text>
</comment>
<dbReference type="InterPro" id="IPR005838">
    <property type="entry name" value="T3SS_IM_P"/>
</dbReference>
<keyword evidence="9 12" id="KW-0472">Membrane</keyword>
<comment type="subcellular location">
    <subcellularLocation>
        <location evidence="12">Cell membrane</location>
        <topology evidence="12">Multi-pass membrane protein</topology>
    </subcellularLocation>
    <subcellularLocation>
        <location evidence="12">Bacterial flagellum basal body</location>
    </subcellularLocation>
</comment>
<dbReference type="PANTHER" id="PTHR30587:SF0">
    <property type="entry name" value="FLAGELLAR BIOSYNTHETIC PROTEIN FLIP"/>
    <property type="match status" value="1"/>
</dbReference>
<feature type="transmembrane region" description="Helical" evidence="12">
    <location>
        <begin position="201"/>
        <end position="224"/>
    </location>
</feature>
<dbReference type="PRINTS" id="PR01302">
    <property type="entry name" value="TYPE3IMPPROT"/>
</dbReference>
<dbReference type="PROSITE" id="PS01061">
    <property type="entry name" value="FLIP_2"/>
    <property type="match status" value="1"/>
</dbReference>
<keyword evidence="13" id="KW-0282">Flagellum</keyword>
<sequence length="264" mass="29154">MIALLPRSRAARKITILALGLLFTVMTGFVSGAEQVPNGIPLPKISFGVETAQNPQDISTSLQILLLLTVLSLAPALLIMVTSFTRIIIVLAFIRNALGTQQIPPTQVLIGLALFLTFFVMAPVFGQINDNAIKPYTAEQISFDQAFERASNPIRDFMFKQTREKDLALFVHLAKLDQPRTRADVPTYVVIPSFIISELRAAFIIGFLIFIPFLVIDMVVASILMSMGMLMVPPVMISLPIKILLFVLVDGWHLVTRALVMGFN</sequence>
<feature type="transmembrane region" description="Helical" evidence="12">
    <location>
        <begin position="236"/>
        <end position="255"/>
    </location>
</feature>
<keyword evidence="11 12" id="KW-1006">Bacterial flagellum protein export</keyword>
<evidence type="ECO:0000256" key="10">
    <source>
        <dbReference type="ARBA" id="ARBA00023143"/>
    </source>
</evidence>
<keyword evidence="13" id="KW-0966">Cell projection</keyword>
<keyword evidence="10" id="KW-0975">Bacterial flagellum</keyword>
<dbReference type="Pfam" id="PF00813">
    <property type="entry name" value="FliP"/>
    <property type="match status" value="1"/>
</dbReference>